<dbReference type="EMBL" id="ML736326">
    <property type="protein sequence ID" value="KAE8373149.1"/>
    <property type="molecule type" value="Genomic_DNA"/>
</dbReference>
<keyword evidence="2" id="KW-0597">Phosphoprotein</keyword>
<comment type="similarity">
    <text evidence="3">Belongs to the NRP synthetase family.</text>
</comment>
<evidence type="ECO:0000256" key="1">
    <source>
        <dbReference type="ARBA" id="ARBA00022450"/>
    </source>
</evidence>
<dbReference type="Pfam" id="PF00550">
    <property type="entry name" value="PP-binding"/>
    <property type="match status" value="1"/>
</dbReference>
<dbReference type="AlphaFoldDB" id="A0A5N7AVU3"/>
<feature type="region of interest" description="Disordered" evidence="4">
    <location>
        <begin position="503"/>
        <end position="524"/>
    </location>
</feature>
<dbReference type="PROSITE" id="PS50075">
    <property type="entry name" value="CARRIER"/>
    <property type="match status" value="1"/>
</dbReference>
<evidence type="ECO:0000256" key="3">
    <source>
        <dbReference type="ARBA" id="ARBA00029454"/>
    </source>
</evidence>
<dbReference type="Pfam" id="PF07993">
    <property type="entry name" value="NAD_binding_4"/>
    <property type="match status" value="1"/>
</dbReference>
<proteinExistence type="inferred from homology"/>
<feature type="domain" description="Carrier" evidence="5">
    <location>
        <begin position="520"/>
        <end position="595"/>
    </location>
</feature>
<keyword evidence="1" id="KW-0596">Phosphopantetheine</keyword>
<dbReference type="InterPro" id="IPR045851">
    <property type="entry name" value="AMP-bd_C_sf"/>
</dbReference>
<dbReference type="PROSITE" id="PS00455">
    <property type="entry name" value="AMP_BINDING"/>
    <property type="match status" value="1"/>
</dbReference>
<dbReference type="InterPro" id="IPR010080">
    <property type="entry name" value="Thioester_reductase-like_dom"/>
</dbReference>
<organism evidence="6 7">
    <name type="scientific">Aspergillus bertholletiae</name>
    <dbReference type="NCBI Taxonomy" id="1226010"/>
    <lineage>
        <taxon>Eukaryota</taxon>
        <taxon>Fungi</taxon>
        <taxon>Dikarya</taxon>
        <taxon>Ascomycota</taxon>
        <taxon>Pezizomycotina</taxon>
        <taxon>Eurotiomycetes</taxon>
        <taxon>Eurotiomycetidae</taxon>
        <taxon>Eurotiales</taxon>
        <taxon>Aspergillaceae</taxon>
        <taxon>Aspergillus</taxon>
        <taxon>Aspergillus subgen. Circumdati</taxon>
    </lineage>
</organism>
<reference evidence="6 7" key="1">
    <citation type="submission" date="2019-04" db="EMBL/GenBank/DDBJ databases">
        <title>Friends and foes A comparative genomics studyof 23 Aspergillus species from section Flavi.</title>
        <authorList>
            <consortium name="DOE Joint Genome Institute"/>
            <person name="Kjaerbolling I."/>
            <person name="Vesth T."/>
            <person name="Frisvad J.C."/>
            <person name="Nybo J.L."/>
            <person name="Theobald S."/>
            <person name="Kildgaard S."/>
            <person name="Isbrandt T."/>
            <person name="Kuo A."/>
            <person name="Sato A."/>
            <person name="Lyhne E.K."/>
            <person name="Kogle M.E."/>
            <person name="Wiebenga A."/>
            <person name="Kun R.S."/>
            <person name="Lubbers R.J."/>
            <person name="Makela M.R."/>
            <person name="Barry K."/>
            <person name="Chovatia M."/>
            <person name="Clum A."/>
            <person name="Daum C."/>
            <person name="Haridas S."/>
            <person name="He G."/>
            <person name="LaButti K."/>
            <person name="Lipzen A."/>
            <person name="Mondo S."/>
            <person name="Riley R."/>
            <person name="Salamov A."/>
            <person name="Simmons B.A."/>
            <person name="Magnuson J.K."/>
            <person name="Henrissat B."/>
            <person name="Mortensen U.H."/>
            <person name="Larsen T.O."/>
            <person name="Devries R.P."/>
            <person name="Grigoriev I.V."/>
            <person name="Machida M."/>
            <person name="Baker S.E."/>
            <person name="Andersen M.R."/>
        </authorList>
    </citation>
    <scope>NUCLEOTIDE SEQUENCE [LARGE SCALE GENOMIC DNA]</scope>
    <source>
        <strain evidence="6 7">IBT 29228</strain>
    </source>
</reference>
<dbReference type="PANTHER" id="PTHR44845">
    <property type="entry name" value="CARRIER DOMAIN-CONTAINING PROTEIN"/>
    <property type="match status" value="1"/>
</dbReference>
<dbReference type="InterPro" id="IPR042099">
    <property type="entry name" value="ANL_N_sf"/>
</dbReference>
<dbReference type="Gene3D" id="3.30.300.30">
    <property type="match status" value="1"/>
</dbReference>
<evidence type="ECO:0000313" key="6">
    <source>
        <dbReference type="EMBL" id="KAE8373149.1"/>
    </source>
</evidence>
<protein>
    <recommendedName>
        <fullName evidence="5">Carrier domain-containing protein</fullName>
    </recommendedName>
</protein>
<dbReference type="InterPro" id="IPR036736">
    <property type="entry name" value="ACP-like_sf"/>
</dbReference>
<dbReference type="Proteomes" id="UP000326198">
    <property type="component" value="Unassembled WGS sequence"/>
</dbReference>
<gene>
    <name evidence="6" type="ORF">BDV26DRAFT_301315</name>
</gene>
<keyword evidence="7" id="KW-1185">Reference proteome</keyword>
<dbReference type="InterPro" id="IPR009081">
    <property type="entry name" value="PP-bd_ACP"/>
</dbReference>
<name>A0A5N7AVU3_9EURO</name>
<dbReference type="OrthoDB" id="408177at2759"/>
<evidence type="ECO:0000256" key="2">
    <source>
        <dbReference type="ARBA" id="ARBA00022553"/>
    </source>
</evidence>
<dbReference type="InterPro" id="IPR000873">
    <property type="entry name" value="AMP-dep_synth/lig_dom"/>
</dbReference>
<evidence type="ECO:0000313" key="7">
    <source>
        <dbReference type="Proteomes" id="UP000326198"/>
    </source>
</evidence>
<dbReference type="Gene3D" id="3.40.50.720">
    <property type="entry name" value="NAD(P)-binding Rossmann-like Domain"/>
    <property type="match status" value="1"/>
</dbReference>
<dbReference type="SUPFAM" id="SSF56801">
    <property type="entry name" value="Acetyl-CoA synthetase-like"/>
    <property type="match status" value="1"/>
</dbReference>
<feature type="compositionally biased region" description="Basic and acidic residues" evidence="4">
    <location>
        <begin position="503"/>
        <end position="523"/>
    </location>
</feature>
<dbReference type="InterPro" id="IPR013120">
    <property type="entry name" value="FAR_NAD-bd"/>
</dbReference>
<evidence type="ECO:0000256" key="4">
    <source>
        <dbReference type="SAM" id="MobiDB-lite"/>
    </source>
</evidence>
<dbReference type="InterPro" id="IPR036291">
    <property type="entry name" value="NAD(P)-bd_dom_sf"/>
</dbReference>
<dbReference type="PANTHER" id="PTHR44845:SF6">
    <property type="entry name" value="BETA-ALANINE-ACTIVATING ENZYME"/>
    <property type="match status" value="1"/>
</dbReference>
<sequence>MDHYLSIHVSQRPNAIAIEDETQRLTYADLDREVDRLASILKNFHLNPEEPICIIEGINSKQIIAQLAVIRARLTCVPIEPSMPKFRVNNMLTDIGARYILSDSKDIANDIAHTAIIPITGQDYRDTSYVRKDSQMDGLVHDPDHEYRSHILFTSGTSGRPKAVQIPERAIIHLATKTACTPLEPSDRVALINNPGFDISLFEIFAPLVAGATMIPVPRMVVTDPFEFRGFIAEKGLSVIFLTAALLSITGQTCPVAFRGVRLVLSAGDTPNVAAVRAIMKSPAPPKYLWNTYGPTETTTYSTMHEIKADEFQHDSIGIGGPTGDTKLCLVGEDLKPVANPGEVGEILLGGPGMTTGYINLPEENKNKFVTLNGIKYYRTGDLAKYRMAAPDVLEFVGRADQQVKQGGFRVELEEIEQALQASGWLSGAVVRQITTQNEDREPFLIAFVIPAVADTVRARTLSEFLKQILPSYMIPSEFIICSEYPHTEHDKVDRKALEQQYRESREKQRVAANDERTNDHGNDTANVVKSLWSSLLNKSNIDNEDDFLALGGTSLQSAALISKLRQHLGKTISMRSLHEHSRLGDLVNYLDEFAEGGNAPDEAETWIAHSKIADYLHTVPDWQAEDEGKVFLSGVTGFIGINFLSRFLQMPTVKEIVCVARPKNGISPRERVEATLEQYDLLDKAKQHMHKLRVLPGDISSDFLGLSPGQFDWLANWASVIFHLAAKVNFCEPCQAHFNSNILGTKNMIDLAASGRRKGFHFMSSIDAWGPTGMVFGTLKCLEDEPLERHVRGLSFDIGYAQSKWSSEMMVRRARDRGLPTAIYRPGFTIGDSQNGAGNPDDFFARLIVGSIKLGAFPILPRQRMEYVTLDYVLDATIHIASRNENLGRSYSLVAPDPKDSVNLEQTVDVIRNLGYPLKHIPYWEWVRLLQRISDMDHPLHPVMPLLQEPVLNGLSRFETSRDTPHYDSSNTVAALKDAPDIQYVPFDSKMLDKFLDFWENKGFYQMPHISN</sequence>
<evidence type="ECO:0000259" key="5">
    <source>
        <dbReference type="PROSITE" id="PS50075"/>
    </source>
</evidence>
<dbReference type="Pfam" id="PF00501">
    <property type="entry name" value="AMP-binding"/>
    <property type="match status" value="1"/>
</dbReference>
<dbReference type="Gene3D" id="3.40.50.12780">
    <property type="entry name" value="N-terminal domain of ligase-like"/>
    <property type="match status" value="1"/>
</dbReference>
<dbReference type="NCBIfam" id="TIGR01746">
    <property type="entry name" value="Thioester-redct"/>
    <property type="match status" value="1"/>
</dbReference>
<dbReference type="InterPro" id="IPR020845">
    <property type="entry name" value="AMP-binding_CS"/>
</dbReference>
<dbReference type="SUPFAM" id="SSF51735">
    <property type="entry name" value="NAD(P)-binding Rossmann-fold domains"/>
    <property type="match status" value="1"/>
</dbReference>
<accession>A0A5N7AVU3</accession>
<dbReference type="Gene3D" id="1.10.1200.10">
    <property type="entry name" value="ACP-like"/>
    <property type="match status" value="1"/>
</dbReference>
<dbReference type="SUPFAM" id="SSF47336">
    <property type="entry name" value="ACP-like"/>
    <property type="match status" value="1"/>
</dbReference>
<dbReference type="CDD" id="cd05930">
    <property type="entry name" value="A_NRPS"/>
    <property type="match status" value="1"/>
</dbReference>